<reference evidence="1" key="1">
    <citation type="journal article" date="2017" name="Front. Microbiol.">
        <title>The sil Locus in Streptococcus Anginosus Group: Interspecies Competition and a Hotspot of Genetic Diversity.</title>
        <authorList>
            <person name="Mendonca M.L."/>
            <person name="Szamosi J.C."/>
            <person name="Lacroix A.M."/>
            <person name="Fontes M.E."/>
            <person name="Bowdish D.M."/>
            <person name="Surette M.G."/>
        </authorList>
    </citation>
    <scope>NUCLEOTIDE SEQUENCE</scope>
    <source>
        <strain evidence="3">C1365</strain>
        <strain evidence="1">C1377</strain>
        <strain evidence="4">C1390</strain>
        <strain evidence="2">C260T</strain>
        <strain evidence="5">C270</strain>
    </source>
</reference>
<proteinExistence type="predicted"/>
<evidence type="ECO:0000313" key="3">
    <source>
        <dbReference type="EMBL" id="AQS79597.1"/>
    </source>
</evidence>
<evidence type="ECO:0000313" key="2">
    <source>
        <dbReference type="EMBL" id="AQS79506.1"/>
    </source>
</evidence>
<gene>
    <name evidence="1" type="primary">ORF8</name>
</gene>
<evidence type="ECO:0000313" key="5">
    <source>
        <dbReference type="EMBL" id="AQS79619.1"/>
    </source>
</evidence>
<dbReference type="GO" id="GO:0005576">
    <property type="term" value="C:extracellular region"/>
    <property type="evidence" value="ECO:0007669"/>
    <property type="project" value="InterPro"/>
</dbReference>
<protein>
    <submittedName>
        <fullName evidence="1">Hypothetical class II bacteriocin</fullName>
    </submittedName>
</protein>
<dbReference type="EMBL" id="KY315481">
    <property type="protein sequence ID" value="AQS79619.1"/>
    <property type="molecule type" value="Genomic_DNA"/>
</dbReference>
<organism evidence="1">
    <name type="scientific">Streptococcus intermedius</name>
    <dbReference type="NCBI Taxonomy" id="1338"/>
    <lineage>
        <taxon>Bacteria</taxon>
        <taxon>Bacillati</taxon>
        <taxon>Bacillota</taxon>
        <taxon>Bacilli</taxon>
        <taxon>Lactobacillales</taxon>
        <taxon>Streptococcaceae</taxon>
        <taxon>Streptococcus</taxon>
        <taxon>Streptococcus anginosus group</taxon>
    </lineage>
</organism>
<evidence type="ECO:0000313" key="4">
    <source>
        <dbReference type="EMBL" id="AQS79608.1"/>
    </source>
</evidence>
<sequence length="79" mass="8840">MSQKIGIMMNIKILEKFEVLNSEMLASVEGGKKVVSMGNGMYCYDGTLKCWSNPSEIWSIAGKVIVNGWINYGPWIPRP</sequence>
<dbReference type="EMBL" id="KY315471">
    <property type="protein sequence ID" value="AQS79506.1"/>
    <property type="molecule type" value="Genomic_DNA"/>
</dbReference>
<accession>A0A1S6JM83</accession>
<dbReference type="Pfam" id="PF01721">
    <property type="entry name" value="Bacteriocin_II"/>
    <property type="match status" value="1"/>
</dbReference>
<name>A0A1S6JM83_STRIT</name>
<dbReference type="EMBL" id="KY315470">
    <property type="protein sequence ID" value="AQS79492.1"/>
    <property type="molecule type" value="Genomic_DNA"/>
</dbReference>
<dbReference type="EMBL" id="KY315479">
    <property type="protein sequence ID" value="AQS79597.1"/>
    <property type="molecule type" value="Genomic_DNA"/>
</dbReference>
<dbReference type="InterPro" id="IPR002633">
    <property type="entry name" value="Bacteriocin_IIa"/>
</dbReference>
<dbReference type="EMBL" id="KY315480">
    <property type="protein sequence ID" value="AQS79608.1"/>
    <property type="molecule type" value="Genomic_DNA"/>
</dbReference>
<dbReference type="AlphaFoldDB" id="A0A1S6JM83"/>
<evidence type="ECO:0000313" key="1">
    <source>
        <dbReference type="EMBL" id="AQS79492.1"/>
    </source>
</evidence>
<dbReference type="GO" id="GO:0042742">
    <property type="term" value="P:defense response to bacterium"/>
    <property type="evidence" value="ECO:0007669"/>
    <property type="project" value="InterPro"/>
</dbReference>